<dbReference type="PANTHER" id="PTHR24104:SF25">
    <property type="entry name" value="PROTEIN LIN-41"/>
    <property type="match status" value="1"/>
</dbReference>
<dbReference type="PROSITE" id="PS51125">
    <property type="entry name" value="NHL"/>
    <property type="match status" value="1"/>
</dbReference>
<dbReference type="Gene3D" id="2.120.10.30">
    <property type="entry name" value="TolB, C-terminal domain"/>
    <property type="match status" value="1"/>
</dbReference>
<evidence type="ECO:0000256" key="1">
    <source>
        <dbReference type="ARBA" id="ARBA00022737"/>
    </source>
</evidence>
<proteinExistence type="predicted"/>
<dbReference type="GO" id="GO:0000209">
    <property type="term" value="P:protein polyubiquitination"/>
    <property type="evidence" value="ECO:0007669"/>
    <property type="project" value="TreeGrafter"/>
</dbReference>
<dbReference type="GO" id="GO:0008270">
    <property type="term" value="F:zinc ion binding"/>
    <property type="evidence" value="ECO:0007669"/>
    <property type="project" value="UniProtKB-KW"/>
</dbReference>
<evidence type="ECO:0000256" key="2">
    <source>
        <dbReference type="PROSITE-ProRule" id="PRU00504"/>
    </source>
</evidence>
<dbReference type="AlphaFoldDB" id="A0AAV7JP71"/>
<dbReference type="PANTHER" id="PTHR24104">
    <property type="entry name" value="E3 UBIQUITIN-PROTEIN LIGASE NHLRC1-RELATED"/>
    <property type="match status" value="1"/>
</dbReference>
<dbReference type="Pfam" id="PF17170">
    <property type="entry name" value="DUF5128"/>
    <property type="match status" value="1"/>
</dbReference>
<evidence type="ECO:0000313" key="3">
    <source>
        <dbReference type="EMBL" id="KAI6650658.1"/>
    </source>
</evidence>
<dbReference type="InterPro" id="IPR001258">
    <property type="entry name" value="NHL_repeat"/>
</dbReference>
<dbReference type="SUPFAM" id="SSF63829">
    <property type="entry name" value="Calcium-dependent phosphotriesterase"/>
    <property type="match status" value="1"/>
</dbReference>
<dbReference type="EMBL" id="JAKMXF010000310">
    <property type="protein sequence ID" value="KAI6650658.1"/>
    <property type="molecule type" value="Genomic_DNA"/>
</dbReference>
<keyword evidence="1" id="KW-0677">Repeat</keyword>
<sequence length="327" mass="37506">MNERIIEEMDIKMKDLQVIVKDTEIRFECDIQHLEEIISVLGHLVEERDIQQIPNYSVLKQPRISVGYTELYEEGLDDVRGIAFDERTQFIYIAHGDILTAPRNISVFSVTGDLIKAYHDDLLTTPEGIAISGEELYVSDSWLNSIFHFQLPDFQFVSRVGKTGKGKEEFMNPHNMTVGPDGWVYVADWGNNRIVVMDGKLKHNNMITHHSMIRLCDVKLLENEIYVLSDNTKPRILVFSQNGQKIRTLKTLVKTTRGFCFDKRNNYLIGDFSRGKIKVFSKDGALLHILGDNQDRDKRIKPMGIVVTNNNEITCGSCHTKFGLHIF</sequence>
<dbReference type="InterPro" id="IPR050952">
    <property type="entry name" value="TRIM-NHL_E3_ligases"/>
</dbReference>
<keyword evidence="4" id="KW-1185">Reference proteome</keyword>
<protein>
    <submittedName>
        <fullName evidence="3">Tripartite motif-containing protein 2-like</fullName>
    </submittedName>
</protein>
<gene>
    <name evidence="3" type="ORF">LOD99_7708</name>
</gene>
<dbReference type="Proteomes" id="UP001165289">
    <property type="component" value="Unassembled WGS sequence"/>
</dbReference>
<accession>A0AAV7JP71</accession>
<dbReference type="GO" id="GO:0043161">
    <property type="term" value="P:proteasome-mediated ubiquitin-dependent protein catabolic process"/>
    <property type="evidence" value="ECO:0007669"/>
    <property type="project" value="TreeGrafter"/>
</dbReference>
<feature type="repeat" description="NHL" evidence="2">
    <location>
        <begin position="157"/>
        <end position="200"/>
    </location>
</feature>
<evidence type="ECO:0000313" key="4">
    <source>
        <dbReference type="Proteomes" id="UP001165289"/>
    </source>
</evidence>
<organism evidence="3 4">
    <name type="scientific">Oopsacas minuta</name>
    <dbReference type="NCBI Taxonomy" id="111878"/>
    <lineage>
        <taxon>Eukaryota</taxon>
        <taxon>Metazoa</taxon>
        <taxon>Porifera</taxon>
        <taxon>Hexactinellida</taxon>
        <taxon>Hexasterophora</taxon>
        <taxon>Lyssacinosida</taxon>
        <taxon>Leucopsacidae</taxon>
        <taxon>Oopsacas</taxon>
    </lineage>
</organism>
<dbReference type="CDD" id="cd05819">
    <property type="entry name" value="NHL"/>
    <property type="match status" value="1"/>
</dbReference>
<name>A0AAV7JP71_9METZ</name>
<dbReference type="InterPro" id="IPR011042">
    <property type="entry name" value="6-blade_b-propeller_TolB-like"/>
</dbReference>
<dbReference type="GO" id="GO:0061630">
    <property type="term" value="F:ubiquitin protein ligase activity"/>
    <property type="evidence" value="ECO:0007669"/>
    <property type="project" value="TreeGrafter"/>
</dbReference>
<comment type="caution">
    <text evidence="3">The sequence shown here is derived from an EMBL/GenBank/DDBJ whole genome shotgun (WGS) entry which is preliminary data.</text>
</comment>
<reference evidence="3 4" key="1">
    <citation type="journal article" date="2023" name="BMC Biol.">
        <title>The compact genome of the sponge Oopsacas minuta (Hexactinellida) is lacking key metazoan core genes.</title>
        <authorList>
            <person name="Santini S."/>
            <person name="Schenkelaars Q."/>
            <person name="Jourda C."/>
            <person name="Duchesne M."/>
            <person name="Belahbib H."/>
            <person name="Rocher C."/>
            <person name="Selva M."/>
            <person name="Riesgo A."/>
            <person name="Vervoort M."/>
            <person name="Leys S.P."/>
            <person name="Kodjabachian L."/>
            <person name="Le Bivic A."/>
            <person name="Borchiellini C."/>
            <person name="Claverie J.M."/>
            <person name="Renard E."/>
        </authorList>
    </citation>
    <scope>NUCLEOTIDE SEQUENCE [LARGE SCALE GENOMIC DNA]</scope>
    <source>
        <strain evidence="3">SPO-2</strain>
    </source>
</reference>